<evidence type="ECO:0000256" key="1">
    <source>
        <dbReference type="SAM" id="Phobius"/>
    </source>
</evidence>
<keyword evidence="1" id="KW-0472">Membrane</keyword>
<feature type="transmembrane region" description="Helical" evidence="1">
    <location>
        <begin position="42"/>
        <end position="64"/>
    </location>
</feature>
<keyword evidence="1" id="KW-1133">Transmembrane helix</keyword>
<gene>
    <name evidence="2" type="ORF">UFOVP706_25</name>
</gene>
<feature type="transmembrane region" description="Helical" evidence="1">
    <location>
        <begin position="6"/>
        <end position="30"/>
    </location>
</feature>
<reference evidence="2" key="1">
    <citation type="submission" date="2020-04" db="EMBL/GenBank/DDBJ databases">
        <authorList>
            <person name="Chiriac C."/>
            <person name="Salcher M."/>
            <person name="Ghai R."/>
            <person name="Kavagutti S V."/>
        </authorList>
    </citation>
    <scope>NUCLEOTIDE SEQUENCE</scope>
</reference>
<organism evidence="2">
    <name type="scientific">uncultured Caudovirales phage</name>
    <dbReference type="NCBI Taxonomy" id="2100421"/>
    <lineage>
        <taxon>Viruses</taxon>
        <taxon>Duplodnaviria</taxon>
        <taxon>Heunggongvirae</taxon>
        <taxon>Uroviricota</taxon>
        <taxon>Caudoviricetes</taxon>
        <taxon>Peduoviridae</taxon>
        <taxon>Maltschvirus</taxon>
        <taxon>Maltschvirus maltsch</taxon>
    </lineage>
</organism>
<sequence>MDIDKIAQAILDLTVSVQFLIALLIVLRVIDEDYERARRTLVPFNLWGTFVTIPALLFHVYAWLT</sequence>
<dbReference type="EMBL" id="LR796682">
    <property type="protein sequence ID" value="CAB4158704.1"/>
    <property type="molecule type" value="Genomic_DNA"/>
</dbReference>
<accession>A0A6J5NU35</accession>
<keyword evidence="1" id="KW-0812">Transmembrane</keyword>
<protein>
    <submittedName>
        <fullName evidence="2">Uncharacterized protein</fullName>
    </submittedName>
</protein>
<proteinExistence type="predicted"/>
<evidence type="ECO:0000313" key="2">
    <source>
        <dbReference type="EMBL" id="CAB4158704.1"/>
    </source>
</evidence>
<name>A0A6J5NU35_9CAUD</name>